<dbReference type="STRING" id="246404.A0A507D989"/>
<protein>
    <recommendedName>
        <fullName evidence="5">S1-like domain-containing protein</fullName>
    </recommendedName>
</protein>
<keyword evidence="4" id="KW-1185">Reference proteome</keyword>
<dbReference type="PANTHER" id="PTHR21641">
    <property type="entry name" value="TRANSLATION INITIATION FACTOR-RELATED"/>
    <property type="match status" value="1"/>
</dbReference>
<feature type="region of interest" description="Disordered" evidence="2">
    <location>
        <begin position="1"/>
        <end position="25"/>
    </location>
</feature>
<feature type="region of interest" description="Disordered" evidence="2">
    <location>
        <begin position="111"/>
        <end position="159"/>
    </location>
</feature>
<keyword evidence="1" id="KW-0694">RNA-binding</keyword>
<dbReference type="SUPFAM" id="SSF50249">
    <property type="entry name" value="Nucleic acid-binding proteins"/>
    <property type="match status" value="1"/>
</dbReference>
<organism evidence="3 4">
    <name type="scientific">Chytriomyces confervae</name>
    <dbReference type="NCBI Taxonomy" id="246404"/>
    <lineage>
        <taxon>Eukaryota</taxon>
        <taxon>Fungi</taxon>
        <taxon>Fungi incertae sedis</taxon>
        <taxon>Chytridiomycota</taxon>
        <taxon>Chytridiomycota incertae sedis</taxon>
        <taxon>Chytridiomycetes</taxon>
        <taxon>Chytridiales</taxon>
        <taxon>Chytriomycetaceae</taxon>
        <taxon>Chytriomyces</taxon>
    </lineage>
</organism>
<evidence type="ECO:0000256" key="2">
    <source>
        <dbReference type="SAM" id="MobiDB-lite"/>
    </source>
</evidence>
<dbReference type="InterPro" id="IPR001253">
    <property type="entry name" value="TIF_eIF-1A"/>
</dbReference>
<reference evidence="3 4" key="1">
    <citation type="journal article" date="2019" name="Sci. Rep.">
        <title>Comparative genomics of chytrid fungi reveal insights into the obligate biotrophic and pathogenic lifestyle of Synchytrium endobioticum.</title>
        <authorList>
            <person name="van de Vossenberg B.T.L.H."/>
            <person name="Warris S."/>
            <person name="Nguyen H.D.T."/>
            <person name="van Gent-Pelzer M.P.E."/>
            <person name="Joly D.L."/>
            <person name="van de Geest H.C."/>
            <person name="Bonants P.J.M."/>
            <person name="Smith D.S."/>
            <person name="Levesque C.A."/>
            <person name="van der Lee T.A.J."/>
        </authorList>
    </citation>
    <scope>NUCLEOTIDE SEQUENCE [LARGE SCALE GENOMIC DNA]</scope>
    <source>
        <strain evidence="3 4">CBS 675.73</strain>
    </source>
</reference>
<evidence type="ECO:0000313" key="3">
    <source>
        <dbReference type="EMBL" id="TPX48162.1"/>
    </source>
</evidence>
<dbReference type="OrthoDB" id="1738325at2759"/>
<dbReference type="InterPro" id="IPR039294">
    <property type="entry name" value="EIF1AD"/>
</dbReference>
<dbReference type="EMBL" id="QEAP01001273">
    <property type="protein sequence ID" value="TPX48162.1"/>
    <property type="molecule type" value="Genomic_DNA"/>
</dbReference>
<sequence length="159" mass="17850">MGIRKTAREVNDTSKTPTPETPLQRYGRVTGIRGGGLYDTLVMDEGLDSAPRTALMQLPSKFKKVIFVKLGSYILAELYPDAATKVHGDILCVVRPEHLKVLKAENRWPTILEPAKEEHDDEDSEAQESGHDSDGDSMPDVFVNRNRMHVEEQSEDEED</sequence>
<dbReference type="PANTHER" id="PTHR21641:SF0">
    <property type="entry name" value="RNA-BINDING PROTEIN EIF1AD-RELATED"/>
    <property type="match status" value="1"/>
</dbReference>
<proteinExistence type="predicted"/>
<dbReference type="Proteomes" id="UP000320333">
    <property type="component" value="Unassembled WGS sequence"/>
</dbReference>
<dbReference type="Gene3D" id="2.40.50.140">
    <property type="entry name" value="Nucleic acid-binding proteins"/>
    <property type="match status" value="1"/>
</dbReference>
<dbReference type="GO" id="GO:0003743">
    <property type="term" value="F:translation initiation factor activity"/>
    <property type="evidence" value="ECO:0007669"/>
    <property type="project" value="InterPro"/>
</dbReference>
<dbReference type="GO" id="GO:0003723">
    <property type="term" value="F:RNA binding"/>
    <property type="evidence" value="ECO:0007669"/>
    <property type="project" value="UniProtKB-KW"/>
</dbReference>
<dbReference type="InterPro" id="IPR012340">
    <property type="entry name" value="NA-bd_OB-fold"/>
</dbReference>
<gene>
    <name evidence="3" type="ORF">CcCBS67573_g10214</name>
</gene>
<dbReference type="SMART" id="SM00652">
    <property type="entry name" value="eIF1a"/>
    <property type="match status" value="1"/>
</dbReference>
<comment type="caution">
    <text evidence="3">The sequence shown here is derived from an EMBL/GenBank/DDBJ whole genome shotgun (WGS) entry which is preliminary data.</text>
</comment>
<feature type="compositionally biased region" description="Basic and acidic residues" evidence="2">
    <location>
        <begin position="1"/>
        <end position="12"/>
    </location>
</feature>
<dbReference type="GO" id="GO:0005634">
    <property type="term" value="C:nucleus"/>
    <property type="evidence" value="ECO:0007669"/>
    <property type="project" value="TreeGrafter"/>
</dbReference>
<evidence type="ECO:0000256" key="1">
    <source>
        <dbReference type="ARBA" id="ARBA00022884"/>
    </source>
</evidence>
<evidence type="ECO:0000313" key="4">
    <source>
        <dbReference type="Proteomes" id="UP000320333"/>
    </source>
</evidence>
<name>A0A507D989_9FUNG</name>
<accession>A0A507D989</accession>
<dbReference type="AlphaFoldDB" id="A0A507D989"/>
<evidence type="ECO:0008006" key="5">
    <source>
        <dbReference type="Google" id="ProtNLM"/>
    </source>
</evidence>